<keyword evidence="2" id="KW-0378">Hydrolase</keyword>
<sequence length="276" mass="30126">MWGAVERNLTGTRLISYDSPGVGGSPSKYPPPSIKRLADVLVQLLDQLALPQVDVLGYSFGGAVAQQLAYRYPDRVRRLVLTATLPGWGSVLGEPKSVALAYNPLRYLSRSFYESTIGDLAGGQARTSAAFRAQQSSHRLSQRPKLLAYYCQIGTLTTWSSLPWLGEIEVPTLVVTGDDDPLVPPANSYLLAQRIEGARLLVVPGEGHLLLLDEHGQAHEPLREFFLSPALDDSATWNRAAIIDKDTSIAAARQRGIGAAPWAQLSTLARRWLLRS</sequence>
<dbReference type="EMBL" id="CCSD01000032">
    <property type="protein sequence ID" value="CDZ87191.1"/>
    <property type="molecule type" value="Genomic_DNA"/>
</dbReference>
<dbReference type="InterPro" id="IPR050471">
    <property type="entry name" value="AB_hydrolase"/>
</dbReference>
<gene>
    <name evidence="2" type="ORF">RHRU231_230019</name>
</gene>
<dbReference type="AlphaFoldDB" id="A0A098BHJ2"/>
<dbReference type="Pfam" id="PF00561">
    <property type="entry name" value="Abhydrolase_1"/>
    <property type="match status" value="1"/>
</dbReference>
<keyword evidence="2" id="KW-0031">Aminopeptidase</keyword>
<feature type="domain" description="AB hydrolase-1" evidence="1">
    <location>
        <begin position="11"/>
        <end position="214"/>
    </location>
</feature>
<dbReference type="InterPro" id="IPR000073">
    <property type="entry name" value="AB_hydrolase_1"/>
</dbReference>
<dbReference type="RefSeq" id="WP_083847040.1">
    <property type="nucleotide sequence ID" value="NZ_JAJNCM010000047.1"/>
</dbReference>
<evidence type="ECO:0000259" key="1">
    <source>
        <dbReference type="Pfam" id="PF00561"/>
    </source>
</evidence>
<dbReference type="Gene3D" id="3.40.50.1820">
    <property type="entry name" value="alpha/beta hydrolase"/>
    <property type="match status" value="1"/>
</dbReference>
<dbReference type="SUPFAM" id="SSF53474">
    <property type="entry name" value="alpha/beta-Hydrolases"/>
    <property type="match status" value="1"/>
</dbReference>
<dbReference type="PRINTS" id="PR00111">
    <property type="entry name" value="ABHYDROLASE"/>
</dbReference>
<organism evidence="2 3">
    <name type="scientific">Rhodococcus ruber</name>
    <dbReference type="NCBI Taxonomy" id="1830"/>
    <lineage>
        <taxon>Bacteria</taxon>
        <taxon>Bacillati</taxon>
        <taxon>Actinomycetota</taxon>
        <taxon>Actinomycetes</taxon>
        <taxon>Mycobacteriales</taxon>
        <taxon>Nocardiaceae</taxon>
        <taxon>Rhodococcus</taxon>
    </lineage>
</organism>
<name>A0A098BHJ2_9NOCA</name>
<dbReference type="Proteomes" id="UP000042997">
    <property type="component" value="Unassembled WGS sequence"/>
</dbReference>
<dbReference type="EC" id="3.4.11.5" evidence="2"/>
<dbReference type="GO" id="GO:0004806">
    <property type="term" value="F:triacylglycerol lipase activity"/>
    <property type="evidence" value="ECO:0007669"/>
    <property type="project" value="TreeGrafter"/>
</dbReference>
<dbReference type="GO" id="GO:0046503">
    <property type="term" value="P:glycerolipid catabolic process"/>
    <property type="evidence" value="ECO:0007669"/>
    <property type="project" value="TreeGrafter"/>
</dbReference>
<reference evidence="2 3" key="1">
    <citation type="journal article" date="2014" name="Genome Announc.">
        <title>Draft Genome Sequence of Propane- and Butane-Oxidizing Actinobacterium Rhodococcus ruber IEGM 231.</title>
        <authorList>
            <person name="Ivshina I.B."/>
            <person name="Kuyukina M.S."/>
            <person name="Krivoruchko A.V."/>
            <person name="Barbe V."/>
            <person name="Fischer C."/>
        </authorList>
    </citation>
    <scope>NUCLEOTIDE SEQUENCE [LARGE SCALE GENOMIC DNA]</scope>
</reference>
<dbReference type="PANTHER" id="PTHR43433">
    <property type="entry name" value="HYDROLASE, ALPHA/BETA FOLD FAMILY PROTEIN"/>
    <property type="match status" value="1"/>
</dbReference>
<evidence type="ECO:0000313" key="3">
    <source>
        <dbReference type="Proteomes" id="UP000042997"/>
    </source>
</evidence>
<dbReference type="KEGG" id="rrz:CS378_11600"/>
<dbReference type="PANTHER" id="PTHR43433:SF5">
    <property type="entry name" value="AB HYDROLASE-1 DOMAIN-CONTAINING PROTEIN"/>
    <property type="match status" value="1"/>
</dbReference>
<proteinExistence type="predicted"/>
<keyword evidence="2" id="KW-0645">Protease</keyword>
<accession>A0A098BHJ2</accession>
<protein>
    <submittedName>
        <fullName evidence="2">Putative Prolyl aminopeptidase</fullName>
        <ecNumber evidence="2">3.4.11.5</ecNumber>
    </submittedName>
</protein>
<dbReference type="GO" id="GO:0004177">
    <property type="term" value="F:aminopeptidase activity"/>
    <property type="evidence" value="ECO:0007669"/>
    <property type="project" value="UniProtKB-KW"/>
</dbReference>
<dbReference type="InterPro" id="IPR029058">
    <property type="entry name" value="AB_hydrolase_fold"/>
</dbReference>
<evidence type="ECO:0000313" key="2">
    <source>
        <dbReference type="EMBL" id="CDZ87191.1"/>
    </source>
</evidence>